<dbReference type="InterPro" id="IPR050426">
    <property type="entry name" value="Glycosyltransferase_28"/>
</dbReference>
<keyword evidence="5" id="KW-1185">Reference proteome</keyword>
<dbReference type="CDD" id="cd03784">
    <property type="entry name" value="GT1_Gtf-like"/>
    <property type="match status" value="1"/>
</dbReference>
<organism evidence="4 5">
    <name type="scientific">Durusdinium trenchii</name>
    <dbReference type="NCBI Taxonomy" id="1381693"/>
    <lineage>
        <taxon>Eukaryota</taxon>
        <taxon>Sar</taxon>
        <taxon>Alveolata</taxon>
        <taxon>Dinophyceae</taxon>
        <taxon>Suessiales</taxon>
        <taxon>Symbiodiniaceae</taxon>
        <taxon>Durusdinium</taxon>
    </lineage>
</organism>
<dbReference type="Proteomes" id="UP001642464">
    <property type="component" value="Unassembled WGS sequence"/>
</dbReference>
<reference evidence="4 5" key="1">
    <citation type="submission" date="2024-02" db="EMBL/GenBank/DDBJ databases">
        <authorList>
            <person name="Chen Y."/>
            <person name="Shah S."/>
            <person name="Dougan E. K."/>
            <person name="Thang M."/>
            <person name="Chan C."/>
        </authorList>
    </citation>
    <scope>NUCLEOTIDE SEQUENCE [LARGE SCALE GENOMIC DNA]</scope>
</reference>
<gene>
    <name evidence="4" type="ORF">SCF082_LOCUS40904</name>
</gene>
<feature type="domain" description="Glycosyltransferase family 28 N-terminal" evidence="2">
    <location>
        <begin position="9"/>
        <end position="55"/>
    </location>
</feature>
<evidence type="ECO:0000259" key="3">
    <source>
        <dbReference type="Pfam" id="PF06722"/>
    </source>
</evidence>
<keyword evidence="1" id="KW-0808">Transferase</keyword>
<sequence>MAETKLKVLVFFVGTRGDVMPGVAICKALEDRGHQAAMAVCPGVEDSVRAYGVRCFVVGRVPFTWRNDKKVMSPEEVGILRRSMNAKEFLSVANKHGVSWNLEECLPEALAGCRDLVDQEDYDVILCNICTQVASHRLMKNRPNLKVIRTTFTFWNIATSAWAPGGYEMSGGFMNKLKHLHFLFCVFMPFIFGSNIFKKEFEELKKITGIDHDVGLGFFKKLAETPCLGLWSPNLQDRPADFPQNMQVTGNLFLPQLPNWQPSGSMEAFLQQKPLLLSFGSMLGVETLEEAFIQAAKRLGISVLWISDKKRKEQLITSTFDFNGGEPGQEIEKGVFQVDYAPFDYLLPKVSLVVCHGGAGTVFRAIGSGVPVVICPVITPIIADQMLHAQWAERKGFGAFLRPLEPTIQECEEALQKALACKGTCDAAAAKVKQEDGAKAAAAAIEQLAEKDDTKPQSGCCAGICKLFRRRPSGQP</sequence>
<accession>A0ABP0QE39</accession>
<dbReference type="InterPro" id="IPR004276">
    <property type="entry name" value="GlycoTrans_28_N"/>
</dbReference>
<feature type="domain" description="Erythromycin biosynthesis protein CIII-like C-terminal" evidence="3">
    <location>
        <begin position="318"/>
        <end position="442"/>
    </location>
</feature>
<dbReference type="Pfam" id="PF03033">
    <property type="entry name" value="Glyco_transf_28"/>
    <property type="match status" value="1"/>
</dbReference>
<evidence type="ECO:0000313" key="5">
    <source>
        <dbReference type="Proteomes" id="UP001642464"/>
    </source>
</evidence>
<dbReference type="SUPFAM" id="SSF53756">
    <property type="entry name" value="UDP-Glycosyltransferase/glycogen phosphorylase"/>
    <property type="match status" value="1"/>
</dbReference>
<dbReference type="Gene3D" id="3.40.50.2000">
    <property type="entry name" value="Glycogen Phosphorylase B"/>
    <property type="match status" value="2"/>
</dbReference>
<protein>
    <submittedName>
        <fullName evidence="4">Sterol 3-beta-glucosyltransferase UGT80A2 (UDP-glucose:sterol glucosyltransferase 80A2)</fullName>
    </submittedName>
</protein>
<dbReference type="EMBL" id="CAXAMM010039450">
    <property type="protein sequence ID" value="CAK9086487.1"/>
    <property type="molecule type" value="Genomic_DNA"/>
</dbReference>
<evidence type="ECO:0000256" key="1">
    <source>
        <dbReference type="ARBA" id="ARBA00022679"/>
    </source>
</evidence>
<dbReference type="PANTHER" id="PTHR48050:SF13">
    <property type="entry name" value="STEROL 3-BETA-GLUCOSYLTRANSFERASE UGT80A2"/>
    <property type="match status" value="1"/>
</dbReference>
<evidence type="ECO:0000259" key="2">
    <source>
        <dbReference type="Pfam" id="PF03033"/>
    </source>
</evidence>
<proteinExistence type="predicted"/>
<dbReference type="InterPro" id="IPR010610">
    <property type="entry name" value="EryCIII-like_C"/>
</dbReference>
<dbReference type="PANTHER" id="PTHR48050">
    <property type="entry name" value="STEROL 3-BETA-GLUCOSYLTRANSFERASE"/>
    <property type="match status" value="1"/>
</dbReference>
<dbReference type="InterPro" id="IPR002213">
    <property type="entry name" value="UDP_glucos_trans"/>
</dbReference>
<dbReference type="Pfam" id="PF06722">
    <property type="entry name" value="EryCIII-like_C"/>
    <property type="match status" value="1"/>
</dbReference>
<name>A0ABP0QE39_9DINO</name>
<evidence type="ECO:0000313" key="4">
    <source>
        <dbReference type="EMBL" id="CAK9086487.1"/>
    </source>
</evidence>
<comment type="caution">
    <text evidence="4">The sequence shown here is derived from an EMBL/GenBank/DDBJ whole genome shotgun (WGS) entry which is preliminary data.</text>
</comment>